<feature type="region of interest" description="Disordered" evidence="5">
    <location>
        <begin position="470"/>
        <end position="530"/>
    </location>
</feature>
<organism evidence="7">
    <name type="scientific">Candidozyma auris</name>
    <name type="common">Yeast</name>
    <name type="synonym">Candida auris</name>
    <dbReference type="NCBI Taxonomy" id="498019"/>
    <lineage>
        <taxon>Eukaryota</taxon>
        <taxon>Fungi</taxon>
        <taxon>Dikarya</taxon>
        <taxon>Ascomycota</taxon>
        <taxon>Saccharomycotina</taxon>
        <taxon>Pichiomycetes</taxon>
        <taxon>Metschnikowiaceae</taxon>
        <taxon>Candidozyma</taxon>
    </lineage>
</organism>
<feature type="compositionally biased region" description="Basic and acidic residues" evidence="5">
    <location>
        <begin position="34"/>
        <end position="46"/>
    </location>
</feature>
<protein>
    <recommendedName>
        <fullName evidence="6">BHLH domain-containing protein</fullName>
    </recommendedName>
</protein>
<dbReference type="InterPro" id="IPR011598">
    <property type="entry name" value="bHLH_dom"/>
</dbReference>
<dbReference type="InterPro" id="IPR051732">
    <property type="entry name" value="USF"/>
</dbReference>
<feature type="region of interest" description="Disordered" evidence="5">
    <location>
        <begin position="552"/>
        <end position="575"/>
    </location>
</feature>
<evidence type="ECO:0000256" key="4">
    <source>
        <dbReference type="ARBA" id="ARBA00023242"/>
    </source>
</evidence>
<keyword evidence="3" id="KW-0804">Transcription</keyword>
<dbReference type="PANTHER" id="PTHR46117:SF3">
    <property type="entry name" value="FI24210P1"/>
    <property type="match status" value="1"/>
</dbReference>
<dbReference type="GO" id="GO:0005739">
    <property type="term" value="C:mitochondrion"/>
    <property type="evidence" value="ECO:0007669"/>
    <property type="project" value="InterPro"/>
</dbReference>
<gene>
    <name evidence="7" type="ORF">CA7LBN_001010</name>
</gene>
<dbReference type="Gene3D" id="4.10.280.10">
    <property type="entry name" value="Helix-loop-helix DNA-binding domain"/>
    <property type="match status" value="1"/>
</dbReference>
<evidence type="ECO:0000313" key="7">
    <source>
        <dbReference type="EMBL" id="QWW22264.1"/>
    </source>
</evidence>
<feature type="compositionally biased region" description="Polar residues" evidence="5">
    <location>
        <begin position="502"/>
        <end position="512"/>
    </location>
</feature>
<dbReference type="Pfam" id="PF19189">
    <property type="entry name" value="Mtf2"/>
    <property type="match status" value="1"/>
</dbReference>
<dbReference type="GO" id="GO:0000978">
    <property type="term" value="F:RNA polymerase II cis-regulatory region sequence-specific DNA binding"/>
    <property type="evidence" value="ECO:0007669"/>
    <property type="project" value="TreeGrafter"/>
</dbReference>
<feature type="region of interest" description="Disordered" evidence="5">
    <location>
        <begin position="30"/>
        <end position="59"/>
    </location>
</feature>
<evidence type="ECO:0000256" key="1">
    <source>
        <dbReference type="ARBA" id="ARBA00004123"/>
    </source>
</evidence>
<keyword evidence="2" id="KW-0805">Transcription regulation</keyword>
<dbReference type="GO" id="GO:0000981">
    <property type="term" value="F:DNA-binding transcription factor activity, RNA polymerase II-specific"/>
    <property type="evidence" value="ECO:0007669"/>
    <property type="project" value="TreeGrafter"/>
</dbReference>
<evidence type="ECO:0000256" key="5">
    <source>
        <dbReference type="SAM" id="MobiDB-lite"/>
    </source>
</evidence>
<dbReference type="SUPFAM" id="SSF47459">
    <property type="entry name" value="HLH, helix-loop-helix DNA-binding domain"/>
    <property type="match status" value="1"/>
</dbReference>
<reference evidence="7" key="1">
    <citation type="submission" date="2021-06" db="EMBL/GenBank/DDBJ databases">
        <title>Candida auris outbreak in lebanese hospital.</title>
        <authorList>
            <person name="Finianos M."/>
        </authorList>
    </citation>
    <scope>NUCLEOTIDE SEQUENCE</scope>
    <source>
        <strain evidence="7">CA7LBN</strain>
    </source>
</reference>
<dbReference type="GO" id="GO:0005634">
    <property type="term" value="C:nucleus"/>
    <property type="evidence" value="ECO:0007669"/>
    <property type="project" value="UniProtKB-SubCell"/>
</dbReference>
<dbReference type="EMBL" id="CP076749">
    <property type="protein sequence ID" value="QWW22264.1"/>
    <property type="molecule type" value="Genomic_DNA"/>
</dbReference>
<evidence type="ECO:0000256" key="3">
    <source>
        <dbReference type="ARBA" id="ARBA00023163"/>
    </source>
</evidence>
<dbReference type="InterPro" id="IPR043837">
    <property type="entry name" value="Mtf2-like_C"/>
</dbReference>
<dbReference type="Proteomes" id="UP000825438">
    <property type="component" value="Chromosome I"/>
</dbReference>
<dbReference type="GO" id="GO:0046983">
    <property type="term" value="F:protein dimerization activity"/>
    <property type="evidence" value="ECO:0007669"/>
    <property type="project" value="InterPro"/>
</dbReference>
<dbReference type="InterPro" id="IPR036638">
    <property type="entry name" value="HLH_DNA-bd_sf"/>
</dbReference>
<evidence type="ECO:0000259" key="6">
    <source>
        <dbReference type="PROSITE" id="PS50888"/>
    </source>
</evidence>
<evidence type="ECO:0000256" key="2">
    <source>
        <dbReference type="ARBA" id="ARBA00023015"/>
    </source>
</evidence>
<feature type="domain" description="BHLH" evidence="6">
    <location>
        <begin position="517"/>
        <end position="588"/>
    </location>
</feature>
<proteinExistence type="predicted"/>
<comment type="subcellular location">
    <subcellularLocation>
        <location evidence="1">Nucleus</location>
    </subcellularLocation>
</comment>
<dbReference type="PROSITE" id="PS50888">
    <property type="entry name" value="BHLH"/>
    <property type="match status" value="1"/>
</dbReference>
<dbReference type="CDD" id="cd11387">
    <property type="entry name" value="bHLHzip_USF_MITF"/>
    <property type="match status" value="1"/>
</dbReference>
<accession>A0A8F2VYH5</accession>
<name>A0A8F2VYH5_CANAR</name>
<dbReference type="AlphaFoldDB" id="A0A8F2VYH5"/>
<dbReference type="PANTHER" id="PTHR46117">
    <property type="entry name" value="FI24210P1"/>
    <property type="match status" value="1"/>
</dbReference>
<sequence length="657" mass="74505">MLRLPSYSSSRAIHGLLSLSRCRIPTVRLNSSLNKEDPTSSSRVEDTPTAQEVDGEAPSKKEHTLFVDLIKETEARASGETDAYSNIFKDIYVDNAGEGDSKTELNKIFADISRGVTSESSIPKIHRNEVDEEADVNIANSDETLPRGKYGEDPSVIEKEKELFMNIFKTYSQPGSSSTQKNSHSHLSWNLREAMSNTRTKLDRHVTRALRPSSNTRMTQDLIHDIFLRFNEALEPTYAHLGTFESREQYLKFLRELFDRYHEKDSKSKSFSLAIRKGESLLEFTRRYTKLASEVKSQSEQSPSSPVLNAYTMPLLFNHIMNTFSTRFYDGQLALTIFNLLKKDLALYSVVCNQETYNEVLKLYWVYYGKSSLHEIELAYVEMKNNGFLGDINTFRVLKEIIVRYHTLKLGKSGLISFWSREDDKRVRSLERHLHGLAQQLKSISMSSGSSQYKVPNINIHKEAGSPVNASELLSRSSDIKKQLSQSFQGSSSGGTSGGVQKPQSRRNSSIHIKNEEDEEDDQGNERKRRDNINEKIQELLGLVPSMYFQESTSRDDEDGAAKSTGTKDGKPNKGQILTKSVEYIQYLQNLIDDNNRKEVELLLRLKNLKMQQQGRGNVPLSADPTSAEIALGEIGVGPHSRKYFEEVLYQIANNKS</sequence>
<dbReference type="Pfam" id="PF00010">
    <property type="entry name" value="HLH"/>
    <property type="match status" value="1"/>
</dbReference>
<dbReference type="SMART" id="SM00353">
    <property type="entry name" value="HLH"/>
    <property type="match status" value="1"/>
</dbReference>
<keyword evidence="4" id="KW-0539">Nucleus</keyword>